<name>A0A1E7FZ51_9STRA</name>
<feature type="compositionally biased region" description="Low complexity" evidence="1">
    <location>
        <begin position="52"/>
        <end position="61"/>
    </location>
</feature>
<keyword evidence="3" id="KW-1185">Reference proteome</keyword>
<dbReference type="KEGG" id="fcy:FRACYDRAFT_233567"/>
<feature type="region of interest" description="Disordered" evidence="1">
    <location>
        <begin position="48"/>
        <end position="68"/>
    </location>
</feature>
<protein>
    <submittedName>
        <fullName evidence="2">Uncharacterized protein</fullName>
    </submittedName>
</protein>
<dbReference type="EMBL" id="KV784353">
    <property type="protein sequence ID" value="OEU23394.1"/>
    <property type="molecule type" value="Genomic_DNA"/>
</dbReference>
<dbReference type="Proteomes" id="UP000095751">
    <property type="component" value="Unassembled WGS sequence"/>
</dbReference>
<feature type="compositionally biased region" description="Low complexity" evidence="1">
    <location>
        <begin position="89"/>
        <end position="125"/>
    </location>
</feature>
<reference evidence="2 3" key="1">
    <citation type="submission" date="2016-09" db="EMBL/GenBank/DDBJ databases">
        <title>Extensive genetic diversity and differential bi-allelic expression allows diatom success in the polar Southern Ocean.</title>
        <authorList>
            <consortium name="DOE Joint Genome Institute"/>
            <person name="Mock T."/>
            <person name="Otillar R.P."/>
            <person name="Strauss J."/>
            <person name="Dupont C."/>
            <person name="Frickenhaus S."/>
            <person name="Maumus F."/>
            <person name="Mcmullan M."/>
            <person name="Sanges R."/>
            <person name="Schmutz J."/>
            <person name="Toseland A."/>
            <person name="Valas R."/>
            <person name="Veluchamy A."/>
            <person name="Ward B.J."/>
            <person name="Allen A."/>
            <person name="Barry K."/>
            <person name="Falciatore A."/>
            <person name="Ferrante M."/>
            <person name="Fortunato A.E."/>
            <person name="Gloeckner G."/>
            <person name="Gruber A."/>
            <person name="Hipkin R."/>
            <person name="Janech M."/>
            <person name="Kroth P."/>
            <person name="Leese F."/>
            <person name="Lindquist E."/>
            <person name="Lyon B.R."/>
            <person name="Martin J."/>
            <person name="Mayer C."/>
            <person name="Parker M."/>
            <person name="Quesneville H."/>
            <person name="Raymond J."/>
            <person name="Uhlig C."/>
            <person name="Valentin K.U."/>
            <person name="Worden A.Z."/>
            <person name="Armbrust E.V."/>
            <person name="Bowler C."/>
            <person name="Green B."/>
            <person name="Moulton V."/>
            <person name="Van Oosterhout C."/>
            <person name="Grigoriev I."/>
        </authorList>
    </citation>
    <scope>NUCLEOTIDE SEQUENCE [LARGE SCALE GENOMIC DNA]</scope>
    <source>
        <strain evidence="2 3">CCMP1102</strain>
    </source>
</reference>
<proteinExistence type="predicted"/>
<evidence type="ECO:0000256" key="1">
    <source>
        <dbReference type="SAM" id="MobiDB-lite"/>
    </source>
</evidence>
<organism evidence="2 3">
    <name type="scientific">Fragilariopsis cylindrus CCMP1102</name>
    <dbReference type="NCBI Taxonomy" id="635003"/>
    <lineage>
        <taxon>Eukaryota</taxon>
        <taxon>Sar</taxon>
        <taxon>Stramenopiles</taxon>
        <taxon>Ochrophyta</taxon>
        <taxon>Bacillariophyta</taxon>
        <taxon>Bacillariophyceae</taxon>
        <taxon>Bacillariophycidae</taxon>
        <taxon>Bacillariales</taxon>
        <taxon>Bacillariaceae</taxon>
        <taxon>Fragilariopsis</taxon>
    </lineage>
</organism>
<dbReference type="AlphaFoldDB" id="A0A1E7FZ51"/>
<feature type="region of interest" description="Disordered" evidence="1">
    <location>
        <begin position="167"/>
        <end position="187"/>
    </location>
</feature>
<evidence type="ECO:0000313" key="3">
    <source>
        <dbReference type="Proteomes" id="UP000095751"/>
    </source>
</evidence>
<dbReference type="InParanoid" id="A0A1E7FZ51"/>
<sequence>MMANTHHQVTSFLPRSCSRSIAINKRSRPDYGSGVYDDETNIMRDTNTSLHQQQQQEQQQQEGREGNEMYDYATWRMYNRIVDYRRRNNNSSSGRQSHQQQLSSSNQKNRINNSPSSSSSSTSRSTLCFSGKGIISRSGDDVTSSTYSSGLASSMMYSHDVPSSEYYYPSDDDGYESGSDEIFDLEL</sequence>
<gene>
    <name evidence="2" type="ORF">FRACYDRAFT_233567</name>
</gene>
<evidence type="ECO:0000313" key="2">
    <source>
        <dbReference type="EMBL" id="OEU23394.1"/>
    </source>
</evidence>
<feature type="compositionally biased region" description="Acidic residues" evidence="1">
    <location>
        <begin position="170"/>
        <end position="187"/>
    </location>
</feature>
<feature type="region of interest" description="Disordered" evidence="1">
    <location>
        <begin position="87"/>
        <end position="125"/>
    </location>
</feature>
<accession>A0A1E7FZ51</accession>